<accession>A0A8J2QUW0</accession>
<reference evidence="2" key="1">
    <citation type="submission" date="2021-09" db="EMBL/GenBank/DDBJ databases">
        <authorList>
            <person name="Martin H S."/>
        </authorList>
    </citation>
    <scope>NUCLEOTIDE SEQUENCE</scope>
</reference>
<comment type="caution">
    <text evidence="2">The sequence shown here is derived from an EMBL/GenBank/DDBJ whole genome shotgun (WGS) entry which is preliminary data.</text>
</comment>
<proteinExistence type="predicted"/>
<evidence type="ECO:0000256" key="1">
    <source>
        <dbReference type="SAM" id="MobiDB-lite"/>
    </source>
</evidence>
<keyword evidence="3" id="KW-1185">Reference proteome</keyword>
<dbReference type="AlphaFoldDB" id="A0A8J2QUW0"/>
<dbReference type="Proteomes" id="UP000789524">
    <property type="component" value="Unassembled WGS sequence"/>
</dbReference>
<gene>
    <name evidence="2" type="ORF">DCHRY22_LOCUS9690</name>
</gene>
<feature type="compositionally biased region" description="Low complexity" evidence="1">
    <location>
        <begin position="57"/>
        <end position="72"/>
    </location>
</feature>
<evidence type="ECO:0000313" key="2">
    <source>
        <dbReference type="EMBL" id="CAG9571489.1"/>
    </source>
</evidence>
<name>A0A8J2QUW0_9NEOP</name>
<sequence length="78" mass="8548">MYELGVLQDGKFTLQVENRVESGRSIFTLESGRNFINISSGANNLCRCTPPPPSPSQVPLCLPTSHPTSPSHQSDEEF</sequence>
<evidence type="ECO:0000313" key="3">
    <source>
        <dbReference type="Proteomes" id="UP000789524"/>
    </source>
</evidence>
<dbReference type="EMBL" id="CAKASE010000067">
    <property type="protein sequence ID" value="CAG9571489.1"/>
    <property type="molecule type" value="Genomic_DNA"/>
</dbReference>
<organism evidence="2 3">
    <name type="scientific">Danaus chrysippus</name>
    <name type="common">African queen</name>
    <dbReference type="NCBI Taxonomy" id="151541"/>
    <lineage>
        <taxon>Eukaryota</taxon>
        <taxon>Metazoa</taxon>
        <taxon>Ecdysozoa</taxon>
        <taxon>Arthropoda</taxon>
        <taxon>Hexapoda</taxon>
        <taxon>Insecta</taxon>
        <taxon>Pterygota</taxon>
        <taxon>Neoptera</taxon>
        <taxon>Endopterygota</taxon>
        <taxon>Lepidoptera</taxon>
        <taxon>Glossata</taxon>
        <taxon>Ditrysia</taxon>
        <taxon>Papilionoidea</taxon>
        <taxon>Nymphalidae</taxon>
        <taxon>Danainae</taxon>
        <taxon>Danaini</taxon>
        <taxon>Danaina</taxon>
        <taxon>Danaus</taxon>
        <taxon>Anosia</taxon>
    </lineage>
</organism>
<protein>
    <submittedName>
        <fullName evidence="2">(African queen) hypothetical protein</fullName>
    </submittedName>
</protein>
<feature type="region of interest" description="Disordered" evidence="1">
    <location>
        <begin position="51"/>
        <end position="78"/>
    </location>
</feature>